<dbReference type="InterPro" id="IPR008266">
    <property type="entry name" value="Tyr_kinase_AS"/>
</dbReference>
<dbReference type="GO" id="GO:0007169">
    <property type="term" value="P:cell surface receptor protein tyrosine kinase signaling pathway"/>
    <property type="evidence" value="ECO:0007669"/>
    <property type="project" value="TreeGrafter"/>
</dbReference>
<evidence type="ECO:0000313" key="7">
    <source>
        <dbReference type="EMBL" id="RMX49994.1"/>
    </source>
</evidence>
<dbReference type="InterPro" id="IPR020635">
    <property type="entry name" value="Tyr_kinase_cat_dom"/>
</dbReference>
<dbReference type="AlphaFoldDB" id="A0A3M6U8Z8"/>
<comment type="caution">
    <text evidence="7">The sequence shown here is derived from an EMBL/GenBank/DDBJ whole genome shotgun (WGS) entry which is preliminary data.</text>
</comment>
<sequence>MLKDHASESDRKDLLSELRLMKELDAHPHVIKLLGCVTKSGPLMVLIEYVPYGDLLGYLRKSRGLNDTYFEDPDIKPQSNLTSEQLMKFAWQVADGMSYLSSIPIIHRDLAARNVLVGKGETCKVTDFGMARDVKEESIYQRKSKGRLPVKWTAIEALLYGKYSTKSDVWSYGVLLYEIFTIGGSPYPGKDAKKMAKLLERGYRMPKPQHVDEKLYDIMTNCWNDDPNLRPSFENLRKELKEMENRHK</sequence>
<dbReference type="SUPFAM" id="SSF56112">
    <property type="entry name" value="Protein kinase-like (PK-like)"/>
    <property type="match status" value="1"/>
</dbReference>
<dbReference type="Pfam" id="PF07714">
    <property type="entry name" value="PK_Tyr_Ser-Thr"/>
    <property type="match status" value="1"/>
</dbReference>
<name>A0A3M6U8Z8_POCDA</name>
<keyword evidence="3" id="KW-0418">Kinase</keyword>
<dbReference type="PRINTS" id="PR00109">
    <property type="entry name" value="TYRKINASE"/>
</dbReference>
<feature type="domain" description="Protein kinase" evidence="6">
    <location>
        <begin position="1"/>
        <end position="248"/>
    </location>
</feature>
<dbReference type="EMBL" id="RCHS01002012">
    <property type="protein sequence ID" value="RMX49994.1"/>
    <property type="molecule type" value="Genomic_DNA"/>
</dbReference>
<keyword evidence="1" id="KW-0808">Transferase</keyword>
<dbReference type="InterPro" id="IPR050122">
    <property type="entry name" value="RTK"/>
</dbReference>
<dbReference type="InterPro" id="IPR011009">
    <property type="entry name" value="Kinase-like_dom_sf"/>
</dbReference>
<dbReference type="Gene3D" id="1.10.510.10">
    <property type="entry name" value="Transferase(Phosphotransferase) domain 1"/>
    <property type="match status" value="1"/>
</dbReference>
<dbReference type="PIRSF" id="PIRSF000654">
    <property type="entry name" value="Integrin-linked_kinase"/>
    <property type="match status" value="1"/>
</dbReference>
<dbReference type="SMART" id="SM00219">
    <property type="entry name" value="TyrKc"/>
    <property type="match status" value="1"/>
</dbReference>
<evidence type="ECO:0000256" key="4">
    <source>
        <dbReference type="ARBA" id="ARBA00022840"/>
    </source>
</evidence>
<feature type="non-terminal residue" evidence="7">
    <location>
        <position position="248"/>
    </location>
</feature>
<dbReference type="PANTHER" id="PTHR24416">
    <property type="entry name" value="TYROSINE-PROTEIN KINASE RECEPTOR"/>
    <property type="match status" value="1"/>
</dbReference>
<dbReference type="CDD" id="cd00192">
    <property type="entry name" value="PTKc"/>
    <property type="match status" value="1"/>
</dbReference>
<keyword evidence="2" id="KW-0547">Nucleotide-binding</keyword>
<keyword evidence="5" id="KW-0829">Tyrosine-protein kinase</keyword>
<dbReference type="GO" id="GO:0004714">
    <property type="term" value="F:transmembrane receptor protein tyrosine kinase activity"/>
    <property type="evidence" value="ECO:0007669"/>
    <property type="project" value="TreeGrafter"/>
</dbReference>
<reference evidence="7 8" key="1">
    <citation type="journal article" date="2018" name="Sci. Rep.">
        <title>Comparative analysis of the Pocillopora damicornis genome highlights role of immune system in coral evolution.</title>
        <authorList>
            <person name="Cunning R."/>
            <person name="Bay R.A."/>
            <person name="Gillette P."/>
            <person name="Baker A.C."/>
            <person name="Traylor-Knowles N."/>
        </authorList>
    </citation>
    <scope>NUCLEOTIDE SEQUENCE [LARGE SCALE GENOMIC DNA]</scope>
    <source>
        <strain evidence="7">RSMAS</strain>
        <tissue evidence="7">Whole animal</tissue>
    </source>
</reference>
<evidence type="ECO:0000313" key="8">
    <source>
        <dbReference type="Proteomes" id="UP000275408"/>
    </source>
</evidence>
<dbReference type="PROSITE" id="PS50011">
    <property type="entry name" value="PROTEIN_KINASE_DOM"/>
    <property type="match status" value="1"/>
</dbReference>
<evidence type="ECO:0000256" key="3">
    <source>
        <dbReference type="ARBA" id="ARBA00022777"/>
    </source>
</evidence>
<dbReference type="STRING" id="46731.A0A3M6U8Z8"/>
<dbReference type="InterPro" id="IPR001245">
    <property type="entry name" value="Ser-Thr/Tyr_kinase_cat_dom"/>
</dbReference>
<dbReference type="GO" id="GO:0005524">
    <property type="term" value="F:ATP binding"/>
    <property type="evidence" value="ECO:0007669"/>
    <property type="project" value="UniProtKB-KW"/>
</dbReference>
<dbReference type="InterPro" id="IPR000719">
    <property type="entry name" value="Prot_kinase_dom"/>
</dbReference>
<dbReference type="Proteomes" id="UP000275408">
    <property type="component" value="Unassembled WGS sequence"/>
</dbReference>
<keyword evidence="4" id="KW-0067">ATP-binding</keyword>
<dbReference type="PANTHER" id="PTHR24416:SF621">
    <property type="entry name" value="TYROSINE KINASE RECEPTOR CAD96CA"/>
    <property type="match status" value="1"/>
</dbReference>
<dbReference type="PROSITE" id="PS00109">
    <property type="entry name" value="PROTEIN_KINASE_TYR"/>
    <property type="match status" value="1"/>
</dbReference>
<proteinExistence type="predicted"/>
<dbReference type="OrthoDB" id="5957862at2759"/>
<gene>
    <name evidence="7" type="ORF">pdam_00016661</name>
</gene>
<dbReference type="GO" id="GO:0005886">
    <property type="term" value="C:plasma membrane"/>
    <property type="evidence" value="ECO:0007669"/>
    <property type="project" value="TreeGrafter"/>
</dbReference>
<evidence type="ECO:0000256" key="5">
    <source>
        <dbReference type="ARBA" id="ARBA00023137"/>
    </source>
</evidence>
<accession>A0A3M6U8Z8</accession>
<dbReference type="Gene3D" id="3.30.200.20">
    <property type="entry name" value="Phosphorylase Kinase, domain 1"/>
    <property type="match status" value="1"/>
</dbReference>
<evidence type="ECO:0000256" key="1">
    <source>
        <dbReference type="ARBA" id="ARBA00022679"/>
    </source>
</evidence>
<organism evidence="7 8">
    <name type="scientific">Pocillopora damicornis</name>
    <name type="common">Cauliflower coral</name>
    <name type="synonym">Millepora damicornis</name>
    <dbReference type="NCBI Taxonomy" id="46731"/>
    <lineage>
        <taxon>Eukaryota</taxon>
        <taxon>Metazoa</taxon>
        <taxon>Cnidaria</taxon>
        <taxon>Anthozoa</taxon>
        <taxon>Hexacorallia</taxon>
        <taxon>Scleractinia</taxon>
        <taxon>Astrocoeniina</taxon>
        <taxon>Pocilloporidae</taxon>
        <taxon>Pocillopora</taxon>
    </lineage>
</organism>
<evidence type="ECO:0000259" key="6">
    <source>
        <dbReference type="PROSITE" id="PS50011"/>
    </source>
</evidence>
<keyword evidence="8" id="KW-1185">Reference proteome</keyword>
<protein>
    <recommendedName>
        <fullName evidence="6">Protein kinase domain-containing protein</fullName>
    </recommendedName>
</protein>
<dbReference type="FunFam" id="1.10.510.10:FF:000554">
    <property type="entry name" value="Predicted protein"/>
    <property type="match status" value="1"/>
</dbReference>
<evidence type="ECO:0000256" key="2">
    <source>
        <dbReference type="ARBA" id="ARBA00022741"/>
    </source>
</evidence>
<dbReference type="GO" id="GO:0043235">
    <property type="term" value="C:receptor complex"/>
    <property type="evidence" value="ECO:0007669"/>
    <property type="project" value="TreeGrafter"/>
</dbReference>